<accession>A0A8X6JBN3</accession>
<dbReference type="OrthoDB" id="6427993at2759"/>
<dbReference type="Proteomes" id="UP000887116">
    <property type="component" value="Unassembled WGS sequence"/>
</dbReference>
<gene>
    <name evidence="2" type="primary">ALC57_12742</name>
    <name evidence="2" type="ORF">TNCT_492781</name>
</gene>
<feature type="domain" description="Mutator-like transposase" evidence="1">
    <location>
        <begin position="85"/>
        <end position="215"/>
    </location>
</feature>
<dbReference type="AlphaFoldDB" id="A0A8X6JBN3"/>
<evidence type="ECO:0000259" key="1">
    <source>
        <dbReference type="Pfam" id="PF20700"/>
    </source>
</evidence>
<protein>
    <recommendedName>
        <fullName evidence="1">Mutator-like transposase domain-containing protein</fullName>
    </recommendedName>
</protein>
<dbReference type="InterPro" id="IPR049012">
    <property type="entry name" value="Mutator_transp_dom"/>
</dbReference>
<name>A0A8X6JBN3_TRICU</name>
<reference evidence="2" key="1">
    <citation type="submission" date="2020-07" db="EMBL/GenBank/DDBJ databases">
        <title>Multicomponent nature underlies the extraordinary mechanical properties of spider dragline silk.</title>
        <authorList>
            <person name="Kono N."/>
            <person name="Nakamura H."/>
            <person name="Mori M."/>
            <person name="Yoshida Y."/>
            <person name="Ohtoshi R."/>
            <person name="Malay A.D."/>
            <person name="Moran D.A.P."/>
            <person name="Tomita M."/>
            <person name="Numata K."/>
            <person name="Arakawa K."/>
        </authorList>
    </citation>
    <scope>NUCLEOTIDE SEQUENCE</scope>
</reference>
<organism evidence="2 3">
    <name type="scientific">Trichonephila clavata</name>
    <name type="common">Joro spider</name>
    <name type="synonym">Nephila clavata</name>
    <dbReference type="NCBI Taxonomy" id="2740835"/>
    <lineage>
        <taxon>Eukaryota</taxon>
        <taxon>Metazoa</taxon>
        <taxon>Ecdysozoa</taxon>
        <taxon>Arthropoda</taxon>
        <taxon>Chelicerata</taxon>
        <taxon>Arachnida</taxon>
        <taxon>Araneae</taxon>
        <taxon>Araneomorphae</taxon>
        <taxon>Entelegynae</taxon>
        <taxon>Araneoidea</taxon>
        <taxon>Nephilidae</taxon>
        <taxon>Trichonephila</taxon>
    </lineage>
</organism>
<dbReference type="EMBL" id="BMAO01035001">
    <property type="protein sequence ID" value="GFR00456.1"/>
    <property type="molecule type" value="Genomic_DNA"/>
</dbReference>
<dbReference type="Pfam" id="PF20700">
    <property type="entry name" value="Mutator"/>
    <property type="match status" value="1"/>
</dbReference>
<evidence type="ECO:0000313" key="2">
    <source>
        <dbReference type="EMBL" id="GFR00456.1"/>
    </source>
</evidence>
<sequence>MYDIGCLDNVCHMVFGLCMLEGVWTIKAQRRGSDYRRKRKRFHNNQYTRKVSDKLDVDCISTSAKKLCKESDLDKEVRHFNQSNGYRLINIDILLSELSQYVTCPNCNTKAVLKEKILYGLVSEFYVECYSCSTLSTFKSLPVIASGKDYEVNTRITYAMRTVGQGFCGIKHFCTAMDLPPPVSQKAYEKILRKINLVSCEVADDSMKNAAKEEILASEATKSARKFVSNQHEKSKSTEKLISNFVESASRRKIKALDIPKEQYDP</sequence>
<evidence type="ECO:0000313" key="3">
    <source>
        <dbReference type="Proteomes" id="UP000887116"/>
    </source>
</evidence>
<comment type="caution">
    <text evidence="2">The sequence shown here is derived from an EMBL/GenBank/DDBJ whole genome shotgun (WGS) entry which is preliminary data.</text>
</comment>
<proteinExistence type="predicted"/>
<keyword evidence="3" id="KW-1185">Reference proteome</keyword>